<gene>
    <name evidence="2" type="ORF">SNAT2548_LOCUS24269</name>
</gene>
<evidence type="ECO:0000313" key="3">
    <source>
        <dbReference type="Proteomes" id="UP000604046"/>
    </source>
</evidence>
<dbReference type="OrthoDB" id="193499at2759"/>
<sequence length="219" mass="25676">MSHGNIYKRPILLLLAAAAWLACSLQKTLDFVGVSPTQREPALSARRISVTGSHKEVIRGSDEWKDSMMNKWWWQKEGYFTEFGYKENPNWNPNDYKMAEQEMRFARAEHLLMNELRERGMTDEEIYQKASVYEFVEGEKQPKLTKKMTFLLQLRYLSEGKEGELIDLAEEIEKSPPSFSYSGAAWQQFFLPTKIQTSICQCQKKKMVLEAWKVTWNRV</sequence>
<organism evidence="2 3">
    <name type="scientific">Symbiodinium natans</name>
    <dbReference type="NCBI Taxonomy" id="878477"/>
    <lineage>
        <taxon>Eukaryota</taxon>
        <taxon>Sar</taxon>
        <taxon>Alveolata</taxon>
        <taxon>Dinophyceae</taxon>
        <taxon>Suessiales</taxon>
        <taxon>Symbiodiniaceae</taxon>
        <taxon>Symbiodinium</taxon>
    </lineage>
</organism>
<comment type="caution">
    <text evidence="2">The sequence shown here is derived from an EMBL/GenBank/DDBJ whole genome shotgun (WGS) entry which is preliminary data.</text>
</comment>
<feature type="chain" id="PRO_5032331888" evidence="1">
    <location>
        <begin position="27"/>
        <end position="219"/>
    </location>
</feature>
<protein>
    <submittedName>
        <fullName evidence="2">Uncharacterized protein</fullName>
    </submittedName>
</protein>
<dbReference type="AlphaFoldDB" id="A0A812RLQ9"/>
<evidence type="ECO:0000256" key="1">
    <source>
        <dbReference type="SAM" id="SignalP"/>
    </source>
</evidence>
<proteinExistence type="predicted"/>
<reference evidence="2" key="1">
    <citation type="submission" date="2021-02" db="EMBL/GenBank/DDBJ databases">
        <authorList>
            <person name="Dougan E. K."/>
            <person name="Rhodes N."/>
            <person name="Thang M."/>
            <person name="Chan C."/>
        </authorList>
    </citation>
    <scope>NUCLEOTIDE SEQUENCE</scope>
</reference>
<keyword evidence="1" id="KW-0732">Signal</keyword>
<feature type="signal peptide" evidence="1">
    <location>
        <begin position="1"/>
        <end position="26"/>
    </location>
</feature>
<accession>A0A812RLQ9</accession>
<dbReference type="EMBL" id="CAJNDS010002352">
    <property type="protein sequence ID" value="CAE7445639.1"/>
    <property type="molecule type" value="Genomic_DNA"/>
</dbReference>
<dbReference type="Proteomes" id="UP000604046">
    <property type="component" value="Unassembled WGS sequence"/>
</dbReference>
<evidence type="ECO:0000313" key="2">
    <source>
        <dbReference type="EMBL" id="CAE7445639.1"/>
    </source>
</evidence>
<keyword evidence="3" id="KW-1185">Reference proteome</keyword>
<name>A0A812RLQ9_9DINO</name>